<dbReference type="RefSeq" id="XP_031433789.1">
    <property type="nucleotide sequence ID" value="XM_031577929.2"/>
</dbReference>
<proteinExistence type="predicted"/>
<dbReference type="KEGG" id="char:116222875"/>
<name>A0A6P8G3I7_CLUHA</name>
<dbReference type="Proteomes" id="UP000515152">
    <property type="component" value="Chromosome 12"/>
</dbReference>
<dbReference type="OrthoDB" id="6506929at2759"/>
<dbReference type="GO" id="GO:0005634">
    <property type="term" value="C:nucleus"/>
    <property type="evidence" value="ECO:0007669"/>
    <property type="project" value="TreeGrafter"/>
</dbReference>
<organism evidence="1 2">
    <name type="scientific">Clupea harengus</name>
    <name type="common">Atlantic herring</name>
    <dbReference type="NCBI Taxonomy" id="7950"/>
    <lineage>
        <taxon>Eukaryota</taxon>
        <taxon>Metazoa</taxon>
        <taxon>Chordata</taxon>
        <taxon>Craniata</taxon>
        <taxon>Vertebrata</taxon>
        <taxon>Euteleostomi</taxon>
        <taxon>Actinopterygii</taxon>
        <taxon>Neopterygii</taxon>
        <taxon>Teleostei</taxon>
        <taxon>Clupei</taxon>
        <taxon>Clupeiformes</taxon>
        <taxon>Clupeoidei</taxon>
        <taxon>Clupeidae</taxon>
        <taxon>Clupea</taxon>
    </lineage>
</organism>
<dbReference type="PANTHER" id="PTHR13518">
    <property type="entry name" value="PUTATIVE TREBLE-CLEF ZINC-FINGER C2ORF42 FAMILY MEMBER"/>
    <property type="match status" value="1"/>
</dbReference>
<sequence>MHVLTVLCSSISAFVRQDALPLGSFSKYTWHITNLMHVKQIFDTPELPLKLTQSFVRNSDSSYSPFTCPEVPAEPLAEAFGRTDRPQAIRPHELHTFLKVGICSPGQKEPTPFVIEWIPDILPHSRVGELRLRFEYGHQPTSPTEH</sequence>
<dbReference type="PANTHER" id="PTHR13518:SF1">
    <property type="entry name" value="C2ORF42 HOMOLOG"/>
    <property type="match status" value="1"/>
</dbReference>
<reference evidence="2" key="1">
    <citation type="submission" date="2025-08" db="UniProtKB">
        <authorList>
            <consortium name="RefSeq"/>
        </authorList>
    </citation>
    <scope>IDENTIFICATION</scope>
</reference>
<dbReference type="AlphaFoldDB" id="A0A6P8G3I7"/>
<keyword evidence="1" id="KW-1185">Reference proteome</keyword>
<evidence type="ECO:0000313" key="2">
    <source>
        <dbReference type="RefSeq" id="XP_031433789.1"/>
    </source>
</evidence>
<accession>A0A6P8G3I7</accession>
<protein>
    <submittedName>
        <fullName evidence="2">Uncharacterized protein C2orf42 homolog</fullName>
    </submittedName>
</protein>
<gene>
    <name evidence="2" type="primary">LOC116222875</name>
</gene>
<dbReference type="InterPro" id="IPR026049">
    <property type="entry name" value="C2orf42"/>
</dbReference>
<evidence type="ECO:0000313" key="1">
    <source>
        <dbReference type="Proteomes" id="UP000515152"/>
    </source>
</evidence>
<dbReference type="GeneID" id="116222875"/>